<organism evidence="1 2">
    <name type="scientific">Donghicola eburneus</name>
    <dbReference type="NCBI Taxonomy" id="393278"/>
    <lineage>
        <taxon>Bacteria</taxon>
        <taxon>Pseudomonadati</taxon>
        <taxon>Pseudomonadota</taxon>
        <taxon>Alphaproteobacteria</taxon>
        <taxon>Rhodobacterales</taxon>
        <taxon>Roseobacteraceae</taxon>
        <taxon>Donghicola</taxon>
    </lineage>
</organism>
<evidence type="ECO:0000313" key="1">
    <source>
        <dbReference type="EMBL" id="SCM69288.1"/>
    </source>
</evidence>
<dbReference type="RefSeq" id="WP_072708731.1">
    <property type="nucleotide sequence ID" value="NZ_FMJB01000064.1"/>
</dbReference>
<gene>
    <name evidence="1" type="ORF">KARMA_3526</name>
</gene>
<protein>
    <submittedName>
        <fullName evidence="1">Putative membrane protein</fullName>
    </submittedName>
</protein>
<accession>A0A1M4N5G8</accession>
<dbReference type="EMBL" id="FMJB01000064">
    <property type="protein sequence ID" value="SCM69288.1"/>
    <property type="molecule type" value="Genomic_DNA"/>
</dbReference>
<proteinExistence type="predicted"/>
<reference evidence="2" key="1">
    <citation type="submission" date="2016-09" db="EMBL/GenBank/DDBJ databases">
        <authorList>
            <person name="Wibberg D."/>
        </authorList>
    </citation>
    <scope>NUCLEOTIDE SEQUENCE [LARGE SCALE GENOMIC DNA]</scope>
</reference>
<dbReference type="AlphaFoldDB" id="A0A1M4N5G8"/>
<keyword evidence="2" id="KW-1185">Reference proteome</keyword>
<sequence>MTGSTSRYMFAAALGAVALGIGGVMQYGPIKMLSTSADAEMPNLPIDPEYVQLAAIPLEVLHDVTELSSQPEPTVVPQAMAQPVNECEISMTADPAAAAMVSVSIKAPCHADTPVTLHHNGLMFTESTDDRGNLRLDVPALAENALFMADFGGTDVAVAATDVSSFIFYDRAVVQWQGQSGLELHAREFSEEYSGPSHVWREAARNTNVAATGKGGMLIRLGNANLPHARLAEIYTYPSLTSDNAGDVLLSVEAQVTTGNCAQDVNAQILQTNGSDRVRVQDVLISVPECDAVGELLVLQNVLDDLKIAAR</sequence>
<evidence type="ECO:0000313" key="2">
    <source>
        <dbReference type="Proteomes" id="UP000184085"/>
    </source>
</evidence>
<dbReference type="Proteomes" id="UP000184085">
    <property type="component" value="Unassembled WGS sequence"/>
</dbReference>
<name>A0A1M4N5G8_9RHOB</name>